<proteinExistence type="predicted"/>
<accession>A0ABD1WEY9</accession>
<evidence type="ECO:0000313" key="1">
    <source>
        <dbReference type="EMBL" id="KAL2548254.1"/>
    </source>
</evidence>
<name>A0ABD1WEY9_9LAMI</name>
<organism evidence="1 2">
    <name type="scientific">Forsythia ovata</name>
    <dbReference type="NCBI Taxonomy" id="205694"/>
    <lineage>
        <taxon>Eukaryota</taxon>
        <taxon>Viridiplantae</taxon>
        <taxon>Streptophyta</taxon>
        <taxon>Embryophyta</taxon>
        <taxon>Tracheophyta</taxon>
        <taxon>Spermatophyta</taxon>
        <taxon>Magnoliopsida</taxon>
        <taxon>eudicotyledons</taxon>
        <taxon>Gunneridae</taxon>
        <taxon>Pentapetalae</taxon>
        <taxon>asterids</taxon>
        <taxon>lamiids</taxon>
        <taxon>Lamiales</taxon>
        <taxon>Oleaceae</taxon>
        <taxon>Forsythieae</taxon>
        <taxon>Forsythia</taxon>
    </lineage>
</organism>
<dbReference type="Proteomes" id="UP001604277">
    <property type="component" value="Unassembled WGS sequence"/>
</dbReference>
<reference evidence="2" key="1">
    <citation type="submission" date="2024-07" db="EMBL/GenBank/DDBJ databases">
        <title>Two chromosome-level genome assemblies of Korean endemic species Abeliophyllum distichum and Forsythia ovata (Oleaceae).</title>
        <authorList>
            <person name="Jang H."/>
        </authorList>
    </citation>
    <scope>NUCLEOTIDE SEQUENCE [LARGE SCALE GENOMIC DNA]</scope>
</reference>
<gene>
    <name evidence="1" type="ORF">Fot_09784</name>
</gene>
<keyword evidence="2" id="KW-1185">Reference proteome</keyword>
<evidence type="ECO:0000313" key="2">
    <source>
        <dbReference type="Proteomes" id="UP001604277"/>
    </source>
</evidence>
<protein>
    <submittedName>
        <fullName evidence="1">Uncharacterized protein</fullName>
    </submittedName>
</protein>
<dbReference type="EMBL" id="JBFOLJ010000003">
    <property type="protein sequence ID" value="KAL2548254.1"/>
    <property type="molecule type" value="Genomic_DNA"/>
</dbReference>
<comment type="caution">
    <text evidence="1">The sequence shown here is derived from an EMBL/GenBank/DDBJ whole genome shotgun (WGS) entry which is preliminary data.</text>
</comment>
<dbReference type="AlphaFoldDB" id="A0ABD1WEY9"/>
<sequence>MAVDVKKQSGIMKSQCIKMIQRLIEYSEPADVAFLDYVQVKDLPDKLRLGYTNLVLAITDIDTPRASDRYAVCTSILLSIDTSIIYIYTSIFNRLREYNVGNEELMSN</sequence>